<dbReference type="PANTHER" id="PTHR33365:SF11">
    <property type="entry name" value="TAT PATHWAY SIGNAL SEQUENCE"/>
    <property type="match status" value="1"/>
</dbReference>
<keyword evidence="2" id="KW-0560">Oxidoreductase</keyword>
<evidence type="ECO:0000256" key="3">
    <source>
        <dbReference type="ARBA" id="ARBA00035112"/>
    </source>
</evidence>
<dbReference type="GO" id="GO:0043386">
    <property type="term" value="P:mycotoxin biosynthetic process"/>
    <property type="evidence" value="ECO:0007669"/>
    <property type="project" value="InterPro"/>
</dbReference>
<evidence type="ECO:0000256" key="4">
    <source>
        <dbReference type="SAM" id="Phobius"/>
    </source>
</evidence>
<comment type="caution">
    <text evidence="5">The sequence shown here is derived from an EMBL/GenBank/DDBJ whole genome shotgun (WGS) entry which is preliminary data.</text>
</comment>
<protein>
    <submittedName>
        <fullName evidence="5">Uncharacterized protein</fullName>
    </submittedName>
</protein>
<dbReference type="GO" id="GO:0016491">
    <property type="term" value="F:oxidoreductase activity"/>
    <property type="evidence" value="ECO:0007669"/>
    <property type="project" value="UniProtKB-KW"/>
</dbReference>
<evidence type="ECO:0000256" key="2">
    <source>
        <dbReference type="ARBA" id="ARBA00023002"/>
    </source>
</evidence>
<reference evidence="5" key="1">
    <citation type="journal article" date="2023" name="Genome Biol. Evol.">
        <title>First Whole Genome Sequence and Flow Cytometry Genome Size Data for the Lichen-Forming Fungus Ramalina farinacea (Ascomycota).</title>
        <authorList>
            <person name="Llewellyn T."/>
            <person name="Mian S."/>
            <person name="Hill R."/>
            <person name="Leitch I.J."/>
            <person name="Gaya E."/>
        </authorList>
    </citation>
    <scope>NUCLEOTIDE SEQUENCE</scope>
    <source>
        <strain evidence="5">LIQ254RAFAR</strain>
    </source>
</reference>
<dbReference type="InterPro" id="IPR021765">
    <property type="entry name" value="UstYa-like"/>
</dbReference>
<evidence type="ECO:0000313" key="5">
    <source>
        <dbReference type="EMBL" id="MDI1487034.1"/>
    </source>
</evidence>
<keyword evidence="4" id="KW-0472">Membrane</keyword>
<name>A0AA43TTE0_9LECA</name>
<keyword evidence="6" id="KW-1185">Reference proteome</keyword>
<evidence type="ECO:0000256" key="1">
    <source>
        <dbReference type="ARBA" id="ARBA00004685"/>
    </source>
</evidence>
<comment type="pathway">
    <text evidence="1">Mycotoxin biosynthesis.</text>
</comment>
<dbReference type="Proteomes" id="UP001161017">
    <property type="component" value="Unassembled WGS sequence"/>
</dbReference>
<dbReference type="PANTHER" id="PTHR33365">
    <property type="entry name" value="YALI0B05434P"/>
    <property type="match status" value="1"/>
</dbReference>
<organism evidence="5 6">
    <name type="scientific">Ramalina farinacea</name>
    <dbReference type="NCBI Taxonomy" id="258253"/>
    <lineage>
        <taxon>Eukaryota</taxon>
        <taxon>Fungi</taxon>
        <taxon>Dikarya</taxon>
        <taxon>Ascomycota</taxon>
        <taxon>Pezizomycotina</taxon>
        <taxon>Lecanoromycetes</taxon>
        <taxon>OSLEUM clade</taxon>
        <taxon>Lecanoromycetidae</taxon>
        <taxon>Lecanorales</taxon>
        <taxon>Lecanorineae</taxon>
        <taxon>Ramalinaceae</taxon>
        <taxon>Ramalina</taxon>
    </lineage>
</organism>
<dbReference type="AlphaFoldDB" id="A0AA43TTE0"/>
<dbReference type="Pfam" id="PF11807">
    <property type="entry name" value="UstYa"/>
    <property type="match status" value="1"/>
</dbReference>
<dbReference type="EMBL" id="JAPUFD010000004">
    <property type="protein sequence ID" value="MDI1487034.1"/>
    <property type="molecule type" value="Genomic_DNA"/>
</dbReference>
<keyword evidence="4" id="KW-0812">Transmembrane</keyword>
<proteinExistence type="inferred from homology"/>
<sequence>MLPRISEEKDVGERLLGGGYGDGSSDARLRHALIDAEDERSIRQRNHGTKSQWTIAILVLLNIITLSLLAIASRNTRTPTTPGASLLPNAGYEKVLFQADERFEGPSSRDLDKAWSATLPGFVGLMYLNDSKIYDLPDGRLDKDGVPQVYGLSWTHQYHCLDMIRLEFWKMNTNTSTSLVGIDYDSEEARTNTILPHIAHCFDYIRQAVLCNLDTTVEWPTGPVDEQGNRGIDGYGIEHVCRKRAPILEFMEERKVDRFG</sequence>
<gene>
    <name evidence="5" type="ORF">OHK93_006297</name>
</gene>
<accession>A0AA43TTE0</accession>
<keyword evidence="4" id="KW-1133">Transmembrane helix</keyword>
<evidence type="ECO:0000313" key="6">
    <source>
        <dbReference type="Proteomes" id="UP001161017"/>
    </source>
</evidence>
<comment type="similarity">
    <text evidence="3">Belongs to the ustYa family.</text>
</comment>
<feature type="transmembrane region" description="Helical" evidence="4">
    <location>
        <begin position="53"/>
        <end position="72"/>
    </location>
</feature>